<accession>A0A377SSK0</accession>
<dbReference type="Proteomes" id="UP000255108">
    <property type="component" value="Unassembled WGS sequence"/>
</dbReference>
<organism evidence="2 4">
    <name type="scientific">Iodobacter fluviatilis</name>
    <dbReference type="NCBI Taxonomy" id="537"/>
    <lineage>
        <taxon>Bacteria</taxon>
        <taxon>Pseudomonadati</taxon>
        <taxon>Pseudomonadota</taxon>
        <taxon>Betaproteobacteria</taxon>
        <taxon>Neisseriales</taxon>
        <taxon>Chitinibacteraceae</taxon>
        <taxon>Iodobacter</taxon>
    </lineage>
</organism>
<evidence type="ECO:0000259" key="1">
    <source>
        <dbReference type="PROSITE" id="PS51186"/>
    </source>
</evidence>
<dbReference type="EMBL" id="SMBT01000007">
    <property type="protein sequence ID" value="TCU85541.1"/>
    <property type="molecule type" value="Genomic_DNA"/>
</dbReference>
<feature type="domain" description="N-acetyltransferase" evidence="1">
    <location>
        <begin position="17"/>
        <end position="160"/>
    </location>
</feature>
<dbReference type="EMBL" id="UGHR01000003">
    <property type="protein sequence ID" value="STR45011.1"/>
    <property type="molecule type" value="Genomic_DNA"/>
</dbReference>
<sequence>MNENTVHIVEAILADAQIIHKMQLESFKDLLGRYQDFELSPGAEPIDRFIARMTQANSTYFLIYFGTVLAGAIRIQKNIKEEVCRISPVFILPEYRNKGISQKVFEIIERKYKPRNGWQLDTILEEAGNCYLYEKLGYKKTGKIDFIKDGMHIVRYQKNA</sequence>
<gene>
    <name evidence="3" type="ORF">EV682_10751</name>
    <name evidence="2" type="ORF">NCTC11159_03557</name>
</gene>
<evidence type="ECO:0000313" key="4">
    <source>
        <dbReference type="Proteomes" id="UP000255108"/>
    </source>
</evidence>
<dbReference type="InterPro" id="IPR016181">
    <property type="entry name" value="Acyl_CoA_acyltransferase"/>
</dbReference>
<dbReference type="SUPFAM" id="SSF55729">
    <property type="entry name" value="Acyl-CoA N-acyltransferases (Nat)"/>
    <property type="match status" value="1"/>
</dbReference>
<evidence type="ECO:0000313" key="3">
    <source>
        <dbReference type="EMBL" id="TCU85541.1"/>
    </source>
</evidence>
<dbReference type="GO" id="GO:0016747">
    <property type="term" value="F:acyltransferase activity, transferring groups other than amino-acyl groups"/>
    <property type="evidence" value="ECO:0007669"/>
    <property type="project" value="InterPro"/>
</dbReference>
<dbReference type="CDD" id="cd04301">
    <property type="entry name" value="NAT_SF"/>
    <property type="match status" value="1"/>
</dbReference>
<dbReference type="Gene3D" id="3.40.630.30">
    <property type="match status" value="1"/>
</dbReference>
<keyword evidence="5" id="KW-1185">Reference proteome</keyword>
<protein>
    <submittedName>
        <fullName evidence="2 3">Acetyltransferase (GNAT) family</fullName>
    </submittedName>
</protein>
<dbReference type="OrthoDB" id="281808at2"/>
<dbReference type="InterPro" id="IPR000182">
    <property type="entry name" value="GNAT_dom"/>
</dbReference>
<dbReference type="AlphaFoldDB" id="A0A377SSK0"/>
<dbReference type="Pfam" id="PF13673">
    <property type="entry name" value="Acetyltransf_10"/>
    <property type="match status" value="1"/>
</dbReference>
<evidence type="ECO:0000313" key="5">
    <source>
        <dbReference type="Proteomes" id="UP000295794"/>
    </source>
</evidence>
<dbReference type="Proteomes" id="UP000295794">
    <property type="component" value="Unassembled WGS sequence"/>
</dbReference>
<name>A0A377SSK0_9NEIS</name>
<evidence type="ECO:0000313" key="2">
    <source>
        <dbReference type="EMBL" id="STR45011.1"/>
    </source>
</evidence>
<reference evidence="2 4" key="1">
    <citation type="submission" date="2018-06" db="EMBL/GenBank/DDBJ databases">
        <authorList>
            <consortium name="Pathogen Informatics"/>
            <person name="Doyle S."/>
        </authorList>
    </citation>
    <scope>NUCLEOTIDE SEQUENCE [LARGE SCALE GENOMIC DNA]</scope>
    <source>
        <strain evidence="2 4">NCTC11159</strain>
    </source>
</reference>
<proteinExistence type="predicted"/>
<keyword evidence="2" id="KW-0808">Transferase</keyword>
<dbReference type="PROSITE" id="PS51186">
    <property type="entry name" value="GNAT"/>
    <property type="match status" value="1"/>
</dbReference>
<reference evidence="3 5" key="2">
    <citation type="submission" date="2019-03" db="EMBL/GenBank/DDBJ databases">
        <title>Genomic Encyclopedia of Type Strains, Phase IV (KMG-IV): sequencing the most valuable type-strain genomes for metagenomic binning, comparative biology and taxonomic classification.</title>
        <authorList>
            <person name="Goeker M."/>
        </authorList>
    </citation>
    <scope>NUCLEOTIDE SEQUENCE [LARGE SCALE GENOMIC DNA]</scope>
    <source>
        <strain evidence="3 5">DSM 3764</strain>
    </source>
</reference>
<dbReference type="RefSeq" id="WP_115228733.1">
    <property type="nucleotide sequence ID" value="NZ_CAWOLO010000007.1"/>
</dbReference>